<dbReference type="EMBL" id="FNBE01000015">
    <property type="protein sequence ID" value="SDG78195.1"/>
    <property type="molecule type" value="Genomic_DNA"/>
</dbReference>
<dbReference type="STRING" id="366584.SAMN05216377_11559"/>
<proteinExistence type="predicted"/>
<dbReference type="AlphaFoldDB" id="A0A1G7X1Z0"/>
<evidence type="ECO:0000313" key="2">
    <source>
        <dbReference type="Proteomes" id="UP000198967"/>
    </source>
</evidence>
<dbReference type="RefSeq" id="WP_093088063.1">
    <property type="nucleotide sequence ID" value="NZ_FNBE01000015.1"/>
</dbReference>
<organism evidence="1 2">
    <name type="scientific">Pseudonocardia oroxyli</name>
    <dbReference type="NCBI Taxonomy" id="366584"/>
    <lineage>
        <taxon>Bacteria</taxon>
        <taxon>Bacillati</taxon>
        <taxon>Actinomycetota</taxon>
        <taxon>Actinomycetes</taxon>
        <taxon>Pseudonocardiales</taxon>
        <taxon>Pseudonocardiaceae</taxon>
        <taxon>Pseudonocardia</taxon>
    </lineage>
</organism>
<evidence type="ECO:0008006" key="3">
    <source>
        <dbReference type="Google" id="ProtNLM"/>
    </source>
</evidence>
<evidence type="ECO:0000313" key="1">
    <source>
        <dbReference type="EMBL" id="SDG78195.1"/>
    </source>
</evidence>
<dbReference type="InterPro" id="IPR029045">
    <property type="entry name" value="ClpP/crotonase-like_dom_sf"/>
</dbReference>
<keyword evidence="2" id="KW-1185">Reference proteome</keyword>
<dbReference type="PANTHER" id="PTHR43459">
    <property type="entry name" value="ENOYL-COA HYDRATASE"/>
    <property type="match status" value="1"/>
</dbReference>
<dbReference type="SUPFAM" id="SSF52096">
    <property type="entry name" value="ClpP/crotonase"/>
    <property type="match status" value="1"/>
</dbReference>
<name>A0A1G7X1Z0_PSEOR</name>
<dbReference type="PANTHER" id="PTHR43459:SF1">
    <property type="entry name" value="EG:BACN32G11.4 PROTEIN"/>
    <property type="match status" value="1"/>
</dbReference>
<accession>A0A1G7X1Z0</accession>
<dbReference type="Proteomes" id="UP000198967">
    <property type="component" value="Unassembled WGS sequence"/>
</dbReference>
<reference evidence="1 2" key="1">
    <citation type="submission" date="2016-10" db="EMBL/GenBank/DDBJ databases">
        <authorList>
            <person name="de Groot N.N."/>
        </authorList>
    </citation>
    <scope>NUCLEOTIDE SEQUENCE [LARGE SCALE GENOMIC DNA]</scope>
    <source>
        <strain evidence="1 2">CGMCC 4.3143</strain>
    </source>
</reference>
<gene>
    <name evidence="1" type="ORF">SAMN05216377_11559</name>
</gene>
<dbReference type="Gene3D" id="3.90.226.10">
    <property type="entry name" value="2-enoyl-CoA Hydratase, Chain A, domain 1"/>
    <property type="match status" value="2"/>
</dbReference>
<protein>
    <recommendedName>
        <fullName evidence="3">Enoyl-CoA hydratase/carnithine racemase</fullName>
    </recommendedName>
</protein>
<sequence>MSDSIVTLTRVSPQIARITYANPPVNLIVGDTVRRLTDVVTALVADPDLQVVVFDSGTPDFFLNHFDLAHLADFPGASETTGRSAWTDLVLQLTAASADYDATTAERWGWVTRALPDAELDAHVDGVVHRLAAFDRTTLAAAKQMVNRASLPPEDDLVQAYREFEHSVTLPGFRERAAATPTSPPDQALRLELDLGAVLGAAALRRARQG</sequence>
<dbReference type="OrthoDB" id="9775794at2"/>